<feature type="region of interest" description="Disordered" evidence="1">
    <location>
        <begin position="388"/>
        <end position="407"/>
    </location>
</feature>
<feature type="compositionally biased region" description="Polar residues" evidence="1">
    <location>
        <begin position="398"/>
        <end position="407"/>
    </location>
</feature>
<reference evidence="4" key="1">
    <citation type="submission" date="2014-11" db="EMBL/GenBank/DDBJ databases">
        <authorList>
            <person name="Geib S."/>
        </authorList>
    </citation>
    <scope>NUCLEOTIDE SEQUENCE</scope>
</reference>
<evidence type="ECO:0000256" key="2">
    <source>
        <dbReference type="SAM" id="Phobius"/>
    </source>
</evidence>
<dbReference type="OrthoDB" id="5977855at2759"/>
<feature type="region of interest" description="Disordered" evidence="1">
    <location>
        <begin position="235"/>
        <end position="284"/>
    </location>
</feature>
<feature type="compositionally biased region" description="Basic and acidic residues" evidence="1">
    <location>
        <begin position="235"/>
        <end position="245"/>
    </location>
</feature>
<feature type="signal peptide" evidence="3">
    <location>
        <begin position="1"/>
        <end position="19"/>
    </location>
</feature>
<keyword evidence="4" id="KW-0540">Nuclease</keyword>
<feature type="transmembrane region" description="Helical" evidence="2">
    <location>
        <begin position="335"/>
        <end position="368"/>
    </location>
</feature>
<keyword evidence="4" id="KW-0255">Endonuclease</keyword>
<evidence type="ECO:0000256" key="3">
    <source>
        <dbReference type="SAM" id="SignalP"/>
    </source>
</evidence>
<name>A0A0A1XGW1_ZEUCU</name>
<dbReference type="GO" id="GO:0004519">
    <property type="term" value="F:endonuclease activity"/>
    <property type="evidence" value="ECO:0007669"/>
    <property type="project" value="UniProtKB-KW"/>
</dbReference>
<dbReference type="EMBL" id="GBXI01004132">
    <property type="protein sequence ID" value="JAD10160.1"/>
    <property type="molecule type" value="Transcribed_RNA"/>
</dbReference>
<reference evidence="4" key="2">
    <citation type="journal article" date="2015" name="Gigascience">
        <title>Reconstructing a comprehensive transcriptome assembly of a white-pupal translocated strain of the pest fruit fly Bactrocera cucurbitae.</title>
        <authorList>
            <person name="Sim S.B."/>
            <person name="Calla B."/>
            <person name="Hall B."/>
            <person name="DeRego T."/>
            <person name="Geib S.M."/>
        </authorList>
    </citation>
    <scope>NUCLEOTIDE SEQUENCE</scope>
</reference>
<evidence type="ECO:0000256" key="1">
    <source>
        <dbReference type="SAM" id="MobiDB-lite"/>
    </source>
</evidence>
<proteinExistence type="predicted"/>
<accession>A0A0A1XGW1</accession>
<protein>
    <submittedName>
        <fullName evidence="4">20S-pre-rRNA D-site endonuclease nob1</fullName>
    </submittedName>
</protein>
<keyword evidence="2" id="KW-1133">Transmembrane helix</keyword>
<sequence>MHLFSTLLLIYFTTNTVSAIIVINKVVVRIPKLNDIGLIFDLTVVNSPCKERETLEFRIRSDGTCCINVTENEIMKNAGRVVGGNFGHLEASAAEVVSLIWPTISLYNRVGKCPIVVTSKNARGIEEHHKHTIHFDTRFTTLDPEGHTIRKRPDYKDCKNWDKEYLRNCTPVDCQERYFGKRSFYNKTTEHCDPVPRCDKPNMRYDYYNNECLIPENFFTKEDMKKIQSGDFRNEYEHEEQDTKHNWKKGVNVPPEGKKKKQTSKNLKEEQPQKQQQQQHASAKRETDYCDEDFNFFSQSNIVHPDNSGTNTVPTASVKNDNGYIPYWLKGILEGLVVVGAIIILQVLATVAIYVLICFVIFLIVTWISRRQLKCHRETSCILRSPAPSEGTEEPLITPSSLLSQRN</sequence>
<keyword evidence="2" id="KW-0812">Transmembrane</keyword>
<dbReference type="AlphaFoldDB" id="A0A0A1XGW1"/>
<keyword evidence="4" id="KW-0378">Hydrolase</keyword>
<keyword evidence="2" id="KW-0472">Membrane</keyword>
<organism evidence="4">
    <name type="scientific">Zeugodacus cucurbitae</name>
    <name type="common">Melon fruit fly</name>
    <name type="synonym">Bactrocera cucurbitae</name>
    <dbReference type="NCBI Taxonomy" id="28588"/>
    <lineage>
        <taxon>Eukaryota</taxon>
        <taxon>Metazoa</taxon>
        <taxon>Ecdysozoa</taxon>
        <taxon>Arthropoda</taxon>
        <taxon>Hexapoda</taxon>
        <taxon>Insecta</taxon>
        <taxon>Pterygota</taxon>
        <taxon>Neoptera</taxon>
        <taxon>Endopterygota</taxon>
        <taxon>Diptera</taxon>
        <taxon>Brachycera</taxon>
        <taxon>Muscomorpha</taxon>
        <taxon>Tephritoidea</taxon>
        <taxon>Tephritidae</taxon>
        <taxon>Zeugodacus</taxon>
        <taxon>Zeugodacus</taxon>
    </lineage>
</organism>
<gene>
    <name evidence="4" type="primary">nob1_0</name>
    <name evidence="4" type="ORF">g.22856</name>
</gene>
<feature type="chain" id="PRO_5001983676" evidence="3">
    <location>
        <begin position="20"/>
        <end position="407"/>
    </location>
</feature>
<keyword evidence="3" id="KW-0732">Signal</keyword>
<evidence type="ECO:0000313" key="4">
    <source>
        <dbReference type="EMBL" id="JAD10160.1"/>
    </source>
</evidence>